<dbReference type="Proteomes" id="UP000294933">
    <property type="component" value="Unassembled WGS sequence"/>
</dbReference>
<evidence type="ECO:0000313" key="2">
    <source>
        <dbReference type="EMBL" id="TDL15645.1"/>
    </source>
</evidence>
<name>A0A4Y7PK97_9AGAM</name>
<dbReference type="InterPro" id="IPR000210">
    <property type="entry name" value="BTB/POZ_dom"/>
</dbReference>
<dbReference type="PROSITE" id="PS50097">
    <property type="entry name" value="BTB"/>
    <property type="match status" value="1"/>
</dbReference>
<sequence length="362" mass="41757">MAPPGSKKDETYFFEDGDVVLIIENVLFKVHVAFLKHYSEIFEHMAKLPQGNDKEGSENKPIHLEQHIAANFRLFCRVMYHGSSICKYALEPKDDNIKYLVSIARDTIMYGLQEMHNFILLAMRMHAPAHGKLITECDADTMCDIAFVLDHMSEVGTAKEIAEIKQYRREVSNVFADRLEQRKMMESVTRRPEYVLKVSNNDVLYTSVLYAFTVCRSDNERSAIFDDPKLAQTMRTKVKLLPRMKECKTWLEKQWPNVLDHSRAQGTILGLGYCRPNHDQSCGVKLRKYFEDEQLSAMAKELNKSDIMVIYNDMASAANRMCGECFGRFRVLLDVPVTTIRETLKHILVKDLDSPLPDSIKW</sequence>
<organism evidence="2 3">
    <name type="scientific">Rickenella mellea</name>
    <dbReference type="NCBI Taxonomy" id="50990"/>
    <lineage>
        <taxon>Eukaryota</taxon>
        <taxon>Fungi</taxon>
        <taxon>Dikarya</taxon>
        <taxon>Basidiomycota</taxon>
        <taxon>Agaricomycotina</taxon>
        <taxon>Agaricomycetes</taxon>
        <taxon>Hymenochaetales</taxon>
        <taxon>Rickenellaceae</taxon>
        <taxon>Rickenella</taxon>
    </lineage>
</organism>
<keyword evidence="3" id="KW-1185">Reference proteome</keyword>
<protein>
    <recommendedName>
        <fullName evidence="1">BTB domain-containing protein</fullName>
    </recommendedName>
</protein>
<gene>
    <name evidence="2" type="ORF">BD410DRAFT_845024</name>
</gene>
<evidence type="ECO:0000259" key="1">
    <source>
        <dbReference type="PROSITE" id="PS50097"/>
    </source>
</evidence>
<dbReference type="SUPFAM" id="SSF54695">
    <property type="entry name" value="POZ domain"/>
    <property type="match status" value="1"/>
</dbReference>
<dbReference type="InterPro" id="IPR011333">
    <property type="entry name" value="SKP1/BTB/POZ_sf"/>
</dbReference>
<dbReference type="Pfam" id="PF00651">
    <property type="entry name" value="BTB"/>
    <property type="match status" value="1"/>
</dbReference>
<dbReference type="Gene3D" id="3.30.710.10">
    <property type="entry name" value="Potassium Channel Kv1.1, Chain A"/>
    <property type="match status" value="1"/>
</dbReference>
<proteinExistence type="predicted"/>
<reference evidence="2 3" key="1">
    <citation type="submission" date="2018-06" db="EMBL/GenBank/DDBJ databases">
        <title>A transcriptomic atlas of mushroom development highlights an independent origin of complex multicellularity.</title>
        <authorList>
            <consortium name="DOE Joint Genome Institute"/>
            <person name="Krizsan K."/>
            <person name="Almasi E."/>
            <person name="Merenyi Z."/>
            <person name="Sahu N."/>
            <person name="Viragh M."/>
            <person name="Koszo T."/>
            <person name="Mondo S."/>
            <person name="Kiss B."/>
            <person name="Balint B."/>
            <person name="Kues U."/>
            <person name="Barry K."/>
            <person name="Hegedus J.C."/>
            <person name="Henrissat B."/>
            <person name="Johnson J."/>
            <person name="Lipzen A."/>
            <person name="Ohm R."/>
            <person name="Nagy I."/>
            <person name="Pangilinan J."/>
            <person name="Yan J."/>
            <person name="Xiong Y."/>
            <person name="Grigoriev I.V."/>
            <person name="Hibbett D.S."/>
            <person name="Nagy L.G."/>
        </authorList>
    </citation>
    <scope>NUCLEOTIDE SEQUENCE [LARGE SCALE GENOMIC DNA]</scope>
    <source>
        <strain evidence="2 3">SZMC22713</strain>
    </source>
</reference>
<dbReference type="AlphaFoldDB" id="A0A4Y7PK97"/>
<accession>A0A4Y7PK97</accession>
<feature type="domain" description="BTB" evidence="1">
    <location>
        <begin position="17"/>
        <end position="82"/>
    </location>
</feature>
<dbReference type="VEuPathDB" id="FungiDB:BD410DRAFT_845024"/>
<dbReference type="OrthoDB" id="2886395at2759"/>
<dbReference type="EMBL" id="ML170267">
    <property type="protein sequence ID" value="TDL15645.1"/>
    <property type="molecule type" value="Genomic_DNA"/>
</dbReference>
<evidence type="ECO:0000313" key="3">
    <source>
        <dbReference type="Proteomes" id="UP000294933"/>
    </source>
</evidence>